<reference evidence="1" key="1">
    <citation type="submission" date="2023-04" db="EMBL/GenBank/DDBJ databases">
        <title>A chromosome-level genome assembly of the parasitoid wasp Eretmocerus hayati.</title>
        <authorList>
            <person name="Zhong Y."/>
            <person name="Liu S."/>
            <person name="Liu Y."/>
        </authorList>
    </citation>
    <scope>NUCLEOTIDE SEQUENCE</scope>
    <source>
        <strain evidence="1">ZJU_SS_LIU_2023</strain>
    </source>
</reference>
<name>A0ACC2N9Z2_9HYME</name>
<organism evidence="1 2">
    <name type="scientific">Eretmocerus hayati</name>
    <dbReference type="NCBI Taxonomy" id="131215"/>
    <lineage>
        <taxon>Eukaryota</taxon>
        <taxon>Metazoa</taxon>
        <taxon>Ecdysozoa</taxon>
        <taxon>Arthropoda</taxon>
        <taxon>Hexapoda</taxon>
        <taxon>Insecta</taxon>
        <taxon>Pterygota</taxon>
        <taxon>Neoptera</taxon>
        <taxon>Endopterygota</taxon>
        <taxon>Hymenoptera</taxon>
        <taxon>Apocrita</taxon>
        <taxon>Proctotrupomorpha</taxon>
        <taxon>Chalcidoidea</taxon>
        <taxon>Aphelinidae</taxon>
        <taxon>Aphelininae</taxon>
        <taxon>Eretmocerus</taxon>
    </lineage>
</organism>
<sequence length="442" mass="48177">MPSCCTSTTAANVEQKQPCKEQYLFLLEFYVRFIQSPRLAKLNEMFFVPTTVNFRFLDFRKDPELALTPVDPMFEPQAGVADDAEPFYSGRSVLFALNQDTVMDTCQEFKICMNVVKKMPEGIRPDVLVGRGQIDMSCHFAALRKELIDNTRYTGSYIPNQFPSKSFEGEILLEFEGCPCGLISVFSRLSAYGQSIITEFDAPRPAGDCGPSPARSFLFKANDPDCADQILGYKCRLISPSDCDFGNSSSDDQKKCYACQQPKLPCSPCKVGSGARLPQSCGSKKPAIEDVQNCGASQAQKCPAQVNKPMPVSSCSPDPCGGPIQTSRGPKEPCGKAVVLKVSGLIDVCGEGGSKEARVTVAGENDACDPCKAADPDFDTFVLRIGKKGLVGADEKSDIQLEMRTPKGPDRRPPVRLETREMQTEEEKAGGRKGSKGGKKKK</sequence>
<evidence type="ECO:0000313" key="1">
    <source>
        <dbReference type="EMBL" id="KAJ8667990.1"/>
    </source>
</evidence>
<comment type="caution">
    <text evidence="1">The sequence shown here is derived from an EMBL/GenBank/DDBJ whole genome shotgun (WGS) entry which is preliminary data.</text>
</comment>
<dbReference type="Proteomes" id="UP001239111">
    <property type="component" value="Chromosome 4"/>
</dbReference>
<dbReference type="EMBL" id="CM056744">
    <property type="protein sequence ID" value="KAJ8667990.1"/>
    <property type="molecule type" value="Genomic_DNA"/>
</dbReference>
<evidence type="ECO:0000313" key="2">
    <source>
        <dbReference type="Proteomes" id="UP001239111"/>
    </source>
</evidence>
<proteinExistence type="predicted"/>
<protein>
    <submittedName>
        <fullName evidence="1">Uncharacterized protein</fullName>
    </submittedName>
</protein>
<keyword evidence="2" id="KW-1185">Reference proteome</keyword>
<accession>A0ACC2N9Z2</accession>
<gene>
    <name evidence="1" type="ORF">QAD02_009653</name>
</gene>